<evidence type="ECO:0000313" key="3">
    <source>
        <dbReference type="Proteomes" id="UP000288051"/>
    </source>
</evidence>
<comment type="caution">
    <text evidence="2">The sequence shown here is derived from an EMBL/GenBank/DDBJ whole genome shotgun (WGS) entry which is preliminary data.</text>
</comment>
<accession>A0A430SEQ6</accession>
<name>A0A430SEQ6_THESC</name>
<organism evidence="2 3">
    <name type="scientific">Thermus scotoductus</name>
    <dbReference type="NCBI Taxonomy" id="37636"/>
    <lineage>
        <taxon>Bacteria</taxon>
        <taxon>Thermotogati</taxon>
        <taxon>Deinococcota</taxon>
        <taxon>Deinococci</taxon>
        <taxon>Thermales</taxon>
        <taxon>Thermaceae</taxon>
        <taxon>Thermus</taxon>
    </lineage>
</organism>
<dbReference type="InterPro" id="IPR011856">
    <property type="entry name" value="tRNA_endonuc-like_dom_sf"/>
</dbReference>
<reference evidence="2 3" key="1">
    <citation type="journal article" date="2019" name="Extremophiles">
        <title>Biogeography of thermophiles and predominance of Thermus scotoductus in domestic water heaters.</title>
        <authorList>
            <person name="Wilpiszeski R.L."/>
            <person name="Zhang Z."/>
            <person name="House C.H."/>
        </authorList>
    </citation>
    <scope>NUCLEOTIDE SEQUENCE [LARGE SCALE GENOMIC DNA]</scope>
    <source>
        <strain evidence="2 3">24_S24</strain>
    </source>
</reference>
<dbReference type="InterPro" id="IPR049389">
    <property type="entry name" value="TTHA0281-like"/>
</dbReference>
<dbReference type="EMBL" id="PELZ01000222">
    <property type="protein sequence ID" value="RTH36235.1"/>
    <property type="molecule type" value="Genomic_DNA"/>
</dbReference>
<dbReference type="Proteomes" id="UP000288051">
    <property type="component" value="Unassembled WGS sequence"/>
</dbReference>
<gene>
    <name evidence="2" type="ORF">CSW37_07255</name>
</gene>
<dbReference type="Pfam" id="PF21748">
    <property type="entry name" value="UPF0150"/>
    <property type="match status" value="1"/>
</dbReference>
<evidence type="ECO:0000313" key="2">
    <source>
        <dbReference type="EMBL" id="RTH36235.1"/>
    </source>
</evidence>
<dbReference type="Gene3D" id="3.30.160.250">
    <property type="match status" value="1"/>
</dbReference>
<dbReference type="InterPro" id="IPR011335">
    <property type="entry name" value="Restrct_endonuc-II-like"/>
</dbReference>
<feature type="region of interest" description="Disordered" evidence="1">
    <location>
        <begin position="95"/>
        <end position="130"/>
    </location>
</feature>
<dbReference type="SUPFAM" id="SSF52980">
    <property type="entry name" value="Restriction endonuclease-like"/>
    <property type="match status" value="1"/>
</dbReference>
<dbReference type="GO" id="GO:0003676">
    <property type="term" value="F:nucleic acid binding"/>
    <property type="evidence" value="ECO:0007669"/>
    <property type="project" value="InterPro"/>
</dbReference>
<dbReference type="AlphaFoldDB" id="A0A430SEQ6"/>
<dbReference type="SUPFAM" id="SSF143100">
    <property type="entry name" value="TTHA1013/TTHA0281-like"/>
    <property type="match status" value="1"/>
</dbReference>
<dbReference type="InterPro" id="IPR035069">
    <property type="entry name" value="TTHA1013/TTHA0281-like"/>
</dbReference>
<protein>
    <recommendedName>
        <fullName evidence="4">DUF1887 domain-containing protein</fullName>
    </recommendedName>
</protein>
<evidence type="ECO:0008006" key="4">
    <source>
        <dbReference type="Google" id="ProtNLM"/>
    </source>
</evidence>
<evidence type="ECO:0000256" key="1">
    <source>
        <dbReference type="SAM" id="MobiDB-lite"/>
    </source>
</evidence>
<dbReference type="Gene3D" id="3.40.1350.10">
    <property type="match status" value="1"/>
</dbReference>
<sequence length="368" mass="41162">MGIITRYLEKAMAQARYDLVAPGRFVAELPELGLRVEAEHLEAARRGLQEALEAWLLDALRAGVTPPGLEGEDPLRARFFSLAGEMWRLLQEGSQAGNGGGKALGQKEPQKAKEPPRAALARGSLGQPPGGNLEDWLKGLGIQVVKKPQEDEEKEKVLTRLALFLGDRYASLDKLYERLKQSLSTKRQFELSLSEATQEEIANSTQFCTMLKQYALLTSYHYKSEERRIRAKASTEGWVQNFLTGGWLERYVAERLRKFLRSRNLAHEVAVGYQVTLPNGDTMELDVLLRVGERFFWFEAKTGDFQAHIAKYAGLKKVLGLSARESFLVLLGMDKARAKELSALHGLTVVNQANFLDIFQEVLEGNAA</sequence>
<proteinExistence type="predicted"/>